<keyword evidence="9" id="KW-1190">Host gene expression shutoff by virus</keyword>
<keyword evidence="1" id="KW-0813">Transport</keyword>
<keyword evidence="12" id="KW-1262">Eukaryotic host gene expression shutoff by virus</keyword>
<evidence type="ECO:0000256" key="13">
    <source>
        <dbReference type="ARBA" id="ARBA00023325"/>
    </source>
</evidence>
<keyword evidence="5" id="KW-1155">Translational shunt</keyword>
<evidence type="ECO:0000256" key="8">
    <source>
        <dbReference type="ARBA" id="ARBA00022921"/>
    </source>
</evidence>
<protein>
    <submittedName>
        <fullName evidence="15">100 kDa protein</fullName>
    </submittedName>
</protein>
<keyword evidence="8" id="KW-0426">Late protein</keyword>
<evidence type="ECO:0000256" key="10">
    <source>
        <dbReference type="ARBA" id="ARBA00023186"/>
    </source>
</evidence>
<feature type="region of interest" description="Disordered" evidence="14">
    <location>
        <begin position="587"/>
        <end position="614"/>
    </location>
</feature>
<keyword evidence="7" id="KW-0694">RNA-binding</keyword>
<feature type="compositionally biased region" description="Basic and acidic residues" evidence="14">
    <location>
        <begin position="589"/>
        <end position="614"/>
    </location>
</feature>
<evidence type="ECO:0000256" key="14">
    <source>
        <dbReference type="SAM" id="MobiDB-lite"/>
    </source>
</evidence>
<evidence type="ECO:0000256" key="6">
    <source>
        <dbReference type="ARBA" id="ARBA00022809"/>
    </source>
</evidence>
<dbReference type="GO" id="GO:0039606">
    <property type="term" value="P:symbiont-mediated suppression of host translation initiation"/>
    <property type="evidence" value="ECO:0007669"/>
    <property type="project" value="UniProtKB-KW"/>
</dbReference>
<reference evidence="15" key="1">
    <citation type="submission" date="2023-06" db="EMBL/GenBank/DDBJ databases">
        <authorList>
            <person name="Zheng W."/>
            <person name="Wang Q."/>
            <person name="xu X.D."/>
        </authorList>
    </citation>
    <scope>NUCLEOTIDE SEQUENCE</scope>
    <source>
        <strain evidence="15">Cd_2020_s1</strain>
    </source>
</reference>
<keyword evidence="3" id="KW-0597">Phosphoprotein</keyword>
<evidence type="ECO:0000256" key="7">
    <source>
        <dbReference type="ARBA" id="ARBA00022884"/>
    </source>
</evidence>
<proteinExistence type="predicted"/>
<dbReference type="GO" id="GO:0039704">
    <property type="term" value="P:viral translational shunt"/>
    <property type="evidence" value="ECO:0007669"/>
    <property type="project" value="InterPro"/>
</dbReference>
<keyword evidence="10" id="KW-0143">Chaperone</keyword>
<name>A0AA51NPI8_9ADEN</name>
<evidence type="ECO:0000256" key="9">
    <source>
        <dbReference type="ARBA" id="ARBA00022995"/>
    </source>
</evidence>
<dbReference type="InterPro" id="IPR003381">
    <property type="entry name" value="L4"/>
</dbReference>
<dbReference type="GO" id="GO:0003723">
    <property type="term" value="F:RNA binding"/>
    <property type="evidence" value="ECO:0007669"/>
    <property type="project" value="UniProtKB-KW"/>
</dbReference>
<organism evidence="15">
    <name type="scientific">Zoothera dauma adenovirus</name>
    <dbReference type="NCBI Taxonomy" id="3073259"/>
    <lineage>
        <taxon>Viruses</taxon>
        <taxon>Varidnaviria</taxon>
        <taxon>Bamfordvirae</taxon>
        <taxon>Preplasmiviricota</taxon>
        <taxon>Polisuviricotina</taxon>
        <taxon>Pharingeaviricetes</taxon>
        <taxon>Rowavirales</taxon>
        <taxon>Adenoviridae</taxon>
    </lineage>
</organism>
<evidence type="ECO:0000256" key="5">
    <source>
        <dbReference type="ARBA" id="ARBA00022586"/>
    </source>
</evidence>
<evidence type="ECO:0000313" key="15">
    <source>
        <dbReference type="EMBL" id="WMQ77654.1"/>
    </source>
</evidence>
<evidence type="ECO:0000256" key="11">
    <source>
        <dbReference type="ARBA" id="ARBA00023200"/>
    </source>
</evidence>
<evidence type="ECO:0000256" key="1">
    <source>
        <dbReference type="ARBA" id="ARBA00022448"/>
    </source>
</evidence>
<dbReference type="EMBL" id="OR233592">
    <property type="protein sequence ID" value="WMQ77654.1"/>
    <property type="molecule type" value="Genomic_DNA"/>
</dbReference>
<sequence length="614" mass="70108">MDDTTETSALAKHLERQAKIVKAIVGDNESFDVTGLGFYLEQAIFKPTERPTSTEPDPRLNFYPPFLVPECLASHYPFVLNLAIPRSCKANRCGSRKLEDFKNITGFPDEFPTNLSPSTGLGNVETISSLEGNQKFALLVSDTARARWFKSKALQMTHFSYPSVGLPIPIHKILLDEFVSKSQDPNSDEQCKPSITDEDIMNIYGQKVDIPSVRSSILYSVTHGLNIKIMQRFFRDHRTIKNIQDCLHYTFCRGYVQLIKSLTDCSLSEYVTYHGLTHRNRLNNPYLHSCLEGDDKYDYILDTIYLYMVFTWQTAMDIWQQMLDDKTLDMIRDLLIKNKTEILSKANSEDIATTIGRIIFPDVLINALIASLPDFVNQMQLQNFRSFITVKSGVPCAICPILPTDCIPLDYNESEPIMWGHVFLMKLSSFIMNHGTYEKTNGITGSIVESLCECNLCSPHRMPFYNNHLLNEILTINKFEFNGPDGKSIKLTPQIFANAYLEFFKKDDFYPHEVKLYKDNRDSFSETGACVIKNSKLLATLREAQIRREKELLKRGSGLYLNPETGEPFEERLRTLGLTDGREGLYAIEKGRENSSNDVSHKEGKRENDSRGER</sequence>
<evidence type="ECO:0000256" key="2">
    <source>
        <dbReference type="ARBA" id="ARBA00022481"/>
    </source>
</evidence>
<keyword evidence="13" id="KW-1075">Inhibition of eukaryotic host translation factors by virus</keyword>
<keyword evidence="2" id="KW-0488">Methylation</keyword>
<keyword evidence="4" id="KW-0945">Host-virus interaction</keyword>
<evidence type="ECO:0000256" key="12">
    <source>
        <dbReference type="ARBA" id="ARBA00023247"/>
    </source>
</evidence>
<keyword evidence="6" id="KW-1193">Eukaryotic host translation shutoff by virus</keyword>
<keyword evidence="11" id="KW-1035">Host cytoplasm</keyword>
<accession>A0AA51NPI8</accession>
<evidence type="ECO:0000256" key="4">
    <source>
        <dbReference type="ARBA" id="ARBA00022581"/>
    </source>
</evidence>
<dbReference type="Pfam" id="PF02438">
    <property type="entry name" value="Adeno_100"/>
    <property type="match status" value="1"/>
</dbReference>
<evidence type="ECO:0000256" key="3">
    <source>
        <dbReference type="ARBA" id="ARBA00022553"/>
    </source>
</evidence>
<dbReference type="GO" id="GO:0039657">
    <property type="term" value="P:symbiont-mediated suppression of host gene expression"/>
    <property type="evidence" value="ECO:0007669"/>
    <property type="project" value="UniProtKB-KW"/>
</dbReference>